<dbReference type="Proteomes" id="UP001375743">
    <property type="component" value="Unassembled WGS sequence"/>
</dbReference>
<dbReference type="RefSeq" id="WP_418159497.1">
    <property type="nucleotide sequence ID" value="NZ_JBBLZC010000009.1"/>
</dbReference>
<name>A0ABU8XR02_9PROT</name>
<keyword evidence="2" id="KW-1185">Reference proteome</keyword>
<sequence length="167" mass="18089">MDAIDAQEAFRRGIRGVAFAPTVAFSSLAEIEAAFTGGVNETLLLTLTRLPGLVEPRAAYETGRALRMIIRLFDQAGAPEAVGRQFIDNLGLAVMAAHMRGSRPWGAADTVEMFIEMYSRVLGGRPSELERVRRTVMDYAVAEPKRVPRAGGGLVGMLRRRRTAGAG</sequence>
<gene>
    <name evidence="1" type="ORF">U1T56_10825</name>
</gene>
<proteinExistence type="predicted"/>
<comment type="caution">
    <text evidence="1">The sequence shown here is derived from an EMBL/GenBank/DDBJ whole genome shotgun (WGS) entry which is preliminary data.</text>
</comment>
<evidence type="ECO:0000313" key="2">
    <source>
        <dbReference type="Proteomes" id="UP001375743"/>
    </source>
</evidence>
<reference evidence="1 2" key="1">
    <citation type="submission" date="2024-01" db="EMBL/GenBank/DDBJ databases">
        <title>Multi-omics insights into the function and evolution of sodium benzoate biodegradation pathways in Benzoatithermus flavus gen. nov., sp. nov. from hot spring.</title>
        <authorList>
            <person name="Hu C.-J."/>
            <person name="Li W.-J."/>
        </authorList>
    </citation>
    <scope>NUCLEOTIDE SEQUENCE [LARGE SCALE GENOMIC DNA]</scope>
    <source>
        <strain evidence="1 2">SYSU G07066</strain>
    </source>
</reference>
<evidence type="ECO:0000313" key="1">
    <source>
        <dbReference type="EMBL" id="MEK0083647.1"/>
    </source>
</evidence>
<protein>
    <submittedName>
        <fullName evidence="1">Uncharacterized protein</fullName>
    </submittedName>
</protein>
<organism evidence="1 2">
    <name type="scientific">Benzoatithermus flavus</name>
    <dbReference type="NCBI Taxonomy" id="3108223"/>
    <lineage>
        <taxon>Bacteria</taxon>
        <taxon>Pseudomonadati</taxon>
        <taxon>Pseudomonadota</taxon>
        <taxon>Alphaproteobacteria</taxon>
        <taxon>Geminicoccales</taxon>
        <taxon>Geminicoccaceae</taxon>
        <taxon>Benzoatithermus</taxon>
    </lineage>
</organism>
<dbReference type="EMBL" id="JBBLZC010000009">
    <property type="protein sequence ID" value="MEK0083647.1"/>
    <property type="molecule type" value="Genomic_DNA"/>
</dbReference>
<accession>A0ABU8XR02</accession>